<keyword evidence="3" id="KW-1185">Reference proteome</keyword>
<dbReference type="RefSeq" id="WP_181742384.1">
    <property type="nucleotide sequence ID" value="NZ_JACEOL010000088.1"/>
</dbReference>
<name>A0A7W1XV92_9BACL</name>
<dbReference type="EMBL" id="JACEOL010000088">
    <property type="protein sequence ID" value="MBA4603914.1"/>
    <property type="molecule type" value="Genomic_DNA"/>
</dbReference>
<sequence length="266" mass="31773">MATPEHIKKIIEDYKRTGENVVIMPEVIRCQDKIYYSASYHRSREASGYLFLREDGSIPPKKEIIEVLFIALSISAIYSIFFRSTHRLMKRRFIFVRWAYKVLKKLEQKYANEVEGLRYIQSYRKTTESTLNNHQRFKEKALEQKQLLLEIRDKGIVTSESYYKSQEVHLEMGRCLFFINYDQMQSYQDRGKAIQFLFKKGDIFRALGLFLMHLQLHPPYVKARDRETFEFTKTRYVDHKVPRQEVKEFEESISIIRNPSLPGAEE</sequence>
<dbReference type="Proteomes" id="UP000538292">
    <property type="component" value="Unassembled WGS sequence"/>
</dbReference>
<reference evidence="2 3" key="1">
    <citation type="submission" date="2020-07" db="EMBL/GenBank/DDBJ databases">
        <title>Thermoactinomyces phylogeny.</title>
        <authorList>
            <person name="Dunlap C."/>
        </authorList>
    </citation>
    <scope>NUCLEOTIDE SEQUENCE [LARGE SCALE GENOMIC DNA]</scope>
    <source>
        <strain evidence="2 3">AMNI-1</strain>
    </source>
</reference>
<comment type="caution">
    <text evidence="2">The sequence shown here is derived from an EMBL/GenBank/DDBJ whole genome shotgun (WGS) entry which is preliminary data.</text>
</comment>
<evidence type="ECO:0000313" key="3">
    <source>
        <dbReference type="Proteomes" id="UP000538292"/>
    </source>
</evidence>
<keyword evidence="1" id="KW-0812">Transmembrane</keyword>
<gene>
    <name evidence="2" type="ORF">H2C83_16825</name>
</gene>
<proteinExistence type="predicted"/>
<evidence type="ECO:0000313" key="2">
    <source>
        <dbReference type="EMBL" id="MBA4603914.1"/>
    </source>
</evidence>
<accession>A0A7W1XV92</accession>
<keyword evidence="1" id="KW-0472">Membrane</keyword>
<keyword evidence="1" id="KW-1133">Transmembrane helix</keyword>
<protein>
    <submittedName>
        <fullName evidence="2">Uncharacterized protein</fullName>
    </submittedName>
</protein>
<organism evidence="2 3">
    <name type="scientific">Thermoactinomyces mirandus</name>
    <dbReference type="NCBI Taxonomy" id="2756294"/>
    <lineage>
        <taxon>Bacteria</taxon>
        <taxon>Bacillati</taxon>
        <taxon>Bacillota</taxon>
        <taxon>Bacilli</taxon>
        <taxon>Bacillales</taxon>
        <taxon>Thermoactinomycetaceae</taxon>
        <taxon>Thermoactinomyces</taxon>
    </lineage>
</organism>
<feature type="transmembrane region" description="Helical" evidence="1">
    <location>
        <begin position="64"/>
        <end position="82"/>
    </location>
</feature>
<feature type="non-terminal residue" evidence="2">
    <location>
        <position position="266"/>
    </location>
</feature>
<evidence type="ECO:0000256" key="1">
    <source>
        <dbReference type="SAM" id="Phobius"/>
    </source>
</evidence>
<dbReference type="AlphaFoldDB" id="A0A7W1XV92"/>